<dbReference type="SUPFAM" id="SSF55931">
    <property type="entry name" value="Glutamine synthetase/guanido kinase"/>
    <property type="match status" value="1"/>
</dbReference>
<evidence type="ECO:0000256" key="8">
    <source>
        <dbReference type="RuleBase" id="RU003544"/>
    </source>
</evidence>
<keyword evidence="4 8" id="KW-0317">Glutathione biosynthesis</keyword>
<dbReference type="Gene3D" id="3.30.590.20">
    <property type="match status" value="1"/>
</dbReference>
<dbReference type="UniPathway" id="UPA00142">
    <property type="reaction ID" value="UER00209"/>
</dbReference>
<protein>
    <recommendedName>
        <fullName evidence="2 9">Glutamate--cysteine ligase</fullName>
        <ecNumber evidence="2 9">6.3.2.2</ecNumber>
    </recommendedName>
</protein>
<dbReference type="InterPro" id="IPR007370">
    <property type="entry name" value="Glu_cys_ligase"/>
</dbReference>
<keyword evidence="3 8" id="KW-0436">Ligase</keyword>
<accession>A0A1X0VCB6</accession>
<dbReference type="AlphaFoldDB" id="A0A1X0VCB6"/>
<comment type="similarity">
    <text evidence="8">Belongs to the glutamate--cysteine ligase type 1 family.</text>
</comment>
<dbReference type="GO" id="GO:0005524">
    <property type="term" value="F:ATP binding"/>
    <property type="evidence" value="ECO:0007669"/>
    <property type="project" value="UniProtKB-KW"/>
</dbReference>
<dbReference type="Proteomes" id="UP000192288">
    <property type="component" value="Unassembled WGS sequence"/>
</dbReference>
<dbReference type="GO" id="GO:0046872">
    <property type="term" value="F:metal ion binding"/>
    <property type="evidence" value="ECO:0007669"/>
    <property type="project" value="TreeGrafter"/>
</dbReference>
<evidence type="ECO:0000256" key="6">
    <source>
        <dbReference type="ARBA" id="ARBA00022840"/>
    </source>
</evidence>
<name>A0A1X0VCB6_LEUPS</name>
<reference evidence="11 12" key="1">
    <citation type="journal article" date="2017" name="Front. Microbiol.">
        <title>Genomic Characterization of Dairy Associated Leuconostoc Species and Diversity of Leuconostocs in Undefined Mixed Mesophilic Starter Cultures.</title>
        <authorList>
            <person name="Frantzen C.A."/>
            <person name="Kot W."/>
            <person name="Pedersen T.B."/>
            <person name="Ardo Y.M."/>
            <person name="Broadbent J.R."/>
            <person name="Neve H."/>
            <person name="Hansen L.H."/>
            <person name="Dal Bello F."/>
            <person name="Ostlie H.M."/>
            <person name="Kleppen H.P."/>
            <person name="Vogensen F.K."/>
            <person name="Holo H."/>
        </authorList>
    </citation>
    <scope>NUCLEOTIDE SEQUENCE [LARGE SCALE GENOMIC DNA]</scope>
    <source>
        <strain evidence="11 12">LMGCF08</strain>
    </source>
</reference>
<dbReference type="GO" id="GO:0004357">
    <property type="term" value="F:glutamate-cysteine ligase activity"/>
    <property type="evidence" value="ECO:0007669"/>
    <property type="project" value="UniProtKB-EC"/>
</dbReference>
<keyword evidence="5" id="KW-0547">Nucleotide-binding</keyword>
<feature type="domain" description="Glutamate--cysteine ligase" evidence="10">
    <location>
        <begin position="6"/>
        <end position="323"/>
    </location>
</feature>
<dbReference type="RefSeq" id="WP_080519476.1">
    <property type="nucleotide sequence ID" value="NZ_MPLS01000027.1"/>
</dbReference>
<sequence>MSENLDHLKRNHFLDLLFAGRFGIEIEEHRVQLGQPRLSQHPHSRKLGTRKTNPYFQTDFSESQEELVTAPKHASKDALAHLHELQTILSNELAEDEIIWPLSMPPHLNEDDVDFLLTHFERPWYQEYREELIARYGYYQHIMTGVHVNYSPADNLIDWFGSQHHIQSYPAAKNRLYFQIAQQVTGHRWLLTYLFGASPVTENSADNLPNNRLDIQPVRSWRASDFGFANRPEILVDYSDFETHIRQIRQYIANGDFYDKSEFYGPVRLKGPGEIEDLIQNGANYMEFRMFDTDPFSLDGISQTALSFLHLLIIDAIVNPQPWPKHSAEGARAFNHVVALAHPDEPLSSTATQHARNLLTRLAEIVAVSPADLRDDFNQALDYAKTALDDPRQTIGARLASFIKNDSLTTYAVTRGQAILKTRQQAKDNFVFVPKNLQKTYIQAHKLGFKTLMREDNHLQVTYGDKVWAFMSDEDLTKYLPNHVEK</sequence>
<dbReference type="STRING" id="33968.BMS77_08090"/>
<evidence type="ECO:0000256" key="7">
    <source>
        <dbReference type="ARBA" id="ARBA00048819"/>
    </source>
</evidence>
<comment type="caution">
    <text evidence="11">The sequence shown here is derived from an EMBL/GenBank/DDBJ whole genome shotgun (WGS) entry which is preliminary data.</text>
</comment>
<evidence type="ECO:0000259" key="10">
    <source>
        <dbReference type="Pfam" id="PF04262"/>
    </source>
</evidence>
<comment type="catalytic activity">
    <reaction evidence="7 9">
        <text>L-cysteine + L-glutamate + ATP = gamma-L-glutamyl-L-cysteine + ADP + phosphate + H(+)</text>
        <dbReference type="Rhea" id="RHEA:13285"/>
        <dbReference type="ChEBI" id="CHEBI:15378"/>
        <dbReference type="ChEBI" id="CHEBI:29985"/>
        <dbReference type="ChEBI" id="CHEBI:30616"/>
        <dbReference type="ChEBI" id="CHEBI:35235"/>
        <dbReference type="ChEBI" id="CHEBI:43474"/>
        <dbReference type="ChEBI" id="CHEBI:58173"/>
        <dbReference type="ChEBI" id="CHEBI:456216"/>
        <dbReference type="EC" id="6.3.2.2"/>
    </reaction>
</comment>
<evidence type="ECO:0000256" key="2">
    <source>
        <dbReference type="ARBA" id="ARBA00012220"/>
    </source>
</evidence>
<dbReference type="EMBL" id="MPLS01000027">
    <property type="protein sequence ID" value="ORI97387.1"/>
    <property type="molecule type" value="Genomic_DNA"/>
</dbReference>
<evidence type="ECO:0000256" key="9">
    <source>
        <dbReference type="RuleBase" id="RU004391"/>
    </source>
</evidence>
<dbReference type="Pfam" id="PF04262">
    <property type="entry name" value="Glu_cys_ligase"/>
    <property type="match status" value="1"/>
</dbReference>
<comment type="pathway">
    <text evidence="1 9">Sulfur metabolism; glutathione biosynthesis; glutathione from L-cysteine and L-glutamate: step 1/2.</text>
</comment>
<dbReference type="EC" id="6.3.2.2" evidence="2 9"/>
<evidence type="ECO:0000256" key="3">
    <source>
        <dbReference type="ARBA" id="ARBA00022598"/>
    </source>
</evidence>
<dbReference type="PANTHER" id="PTHR38761">
    <property type="entry name" value="GLUTAMATE--CYSTEINE LIGASE"/>
    <property type="match status" value="1"/>
</dbReference>
<evidence type="ECO:0000256" key="1">
    <source>
        <dbReference type="ARBA" id="ARBA00005006"/>
    </source>
</evidence>
<evidence type="ECO:0000313" key="11">
    <source>
        <dbReference type="EMBL" id="ORI97387.1"/>
    </source>
</evidence>
<evidence type="ECO:0000256" key="5">
    <source>
        <dbReference type="ARBA" id="ARBA00022741"/>
    </source>
</evidence>
<dbReference type="eggNOG" id="COG2918">
    <property type="taxonomic scope" value="Bacteria"/>
</dbReference>
<dbReference type="InterPro" id="IPR014746">
    <property type="entry name" value="Gln_synth/guanido_kin_cat_dom"/>
</dbReference>
<dbReference type="GO" id="GO:0006750">
    <property type="term" value="P:glutathione biosynthetic process"/>
    <property type="evidence" value="ECO:0007669"/>
    <property type="project" value="UniProtKB-UniPathway"/>
</dbReference>
<evidence type="ECO:0000313" key="12">
    <source>
        <dbReference type="Proteomes" id="UP000192288"/>
    </source>
</evidence>
<keyword evidence="6" id="KW-0067">ATP-binding</keyword>
<dbReference type="PANTHER" id="PTHR38761:SF1">
    <property type="entry name" value="GLUTAMATE--CYSTEINE LIGASE"/>
    <property type="match status" value="1"/>
</dbReference>
<proteinExistence type="inferred from homology"/>
<evidence type="ECO:0000256" key="4">
    <source>
        <dbReference type="ARBA" id="ARBA00022684"/>
    </source>
</evidence>
<organism evidence="11 12">
    <name type="scientific">Leuconostoc pseudomesenteroides</name>
    <dbReference type="NCBI Taxonomy" id="33968"/>
    <lineage>
        <taxon>Bacteria</taxon>
        <taxon>Bacillati</taxon>
        <taxon>Bacillota</taxon>
        <taxon>Bacilli</taxon>
        <taxon>Lactobacillales</taxon>
        <taxon>Lactobacillaceae</taxon>
        <taxon>Leuconostoc</taxon>
    </lineage>
</organism>
<gene>
    <name evidence="11" type="ORF">BMR96_07475</name>
</gene>
<dbReference type="InterPro" id="IPR006334">
    <property type="entry name" value="Glut_cys_ligase"/>
</dbReference>
<dbReference type="GO" id="GO:0005829">
    <property type="term" value="C:cytosol"/>
    <property type="evidence" value="ECO:0007669"/>
    <property type="project" value="TreeGrafter"/>
</dbReference>